<dbReference type="AlphaFoldDB" id="A0A7W7HZ90"/>
<proteinExistence type="predicted"/>
<evidence type="ECO:0000313" key="3">
    <source>
        <dbReference type="Proteomes" id="UP000578112"/>
    </source>
</evidence>
<keyword evidence="3" id="KW-1185">Reference proteome</keyword>
<keyword evidence="1" id="KW-0732">Signal</keyword>
<accession>A0A7W7HZ90</accession>
<dbReference type="EMBL" id="JACHNH010000001">
    <property type="protein sequence ID" value="MBB4763455.1"/>
    <property type="molecule type" value="Genomic_DNA"/>
</dbReference>
<feature type="chain" id="PRO_5039255775" description="META domain-containing protein" evidence="1">
    <location>
        <begin position="23"/>
        <end position="284"/>
    </location>
</feature>
<organism evidence="2 3">
    <name type="scientific">Actinoplanes digitatis</name>
    <dbReference type="NCBI Taxonomy" id="1868"/>
    <lineage>
        <taxon>Bacteria</taxon>
        <taxon>Bacillati</taxon>
        <taxon>Actinomycetota</taxon>
        <taxon>Actinomycetes</taxon>
        <taxon>Micromonosporales</taxon>
        <taxon>Micromonosporaceae</taxon>
        <taxon>Actinoplanes</taxon>
    </lineage>
</organism>
<protein>
    <recommendedName>
        <fullName evidence="4">META domain-containing protein</fullName>
    </recommendedName>
</protein>
<reference evidence="2 3" key="1">
    <citation type="submission" date="2020-08" db="EMBL/GenBank/DDBJ databases">
        <title>Sequencing the genomes of 1000 actinobacteria strains.</title>
        <authorList>
            <person name="Klenk H.-P."/>
        </authorList>
    </citation>
    <scope>NUCLEOTIDE SEQUENCE [LARGE SCALE GENOMIC DNA]</scope>
    <source>
        <strain evidence="2 3">DSM 43149</strain>
    </source>
</reference>
<dbReference type="Proteomes" id="UP000578112">
    <property type="component" value="Unassembled WGS sequence"/>
</dbReference>
<sequence length="284" mass="29278">MALAMVAVLALVGCAVSGSAESAAPAPFRARPGPPDPIALVGMWRLTGIGAEAGTTVGLTPGGLTIYQSCGELLGSWNADSQGLFTGDVIASTDDCDPRTRILWLSDAAGYRLGGRDAELVDPDGRAVARLVASGEPLRPDRESFEVTDEFRRLFDPPAALPPHLTPADRRELPGRWVPVRGGSKALEQPNLEIGADGRWLGSDGCNGSGGGWVAGPAGTLLATSGVSTLVGCDNVPVGDWLSSARRAGFDGAMLVLLDRNAKELGRLHRDDGGPSIPAPPAGN</sequence>
<gene>
    <name evidence="2" type="ORF">BJ971_004011</name>
</gene>
<comment type="caution">
    <text evidence="2">The sequence shown here is derived from an EMBL/GenBank/DDBJ whole genome shotgun (WGS) entry which is preliminary data.</text>
</comment>
<evidence type="ECO:0000256" key="1">
    <source>
        <dbReference type="SAM" id="SignalP"/>
    </source>
</evidence>
<evidence type="ECO:0000313" key="2">
    <source>
        <dbReference type="EMBL" id="MBB4763455.1"/>
    </source>
</evidence>
<evidence type="ECO:0008006" key="4">
    <source>
        <dbReference type="Google" id="ProtNLM"/>
    </source>
</evidence>
<dbReference type="RefSeq" id="WP_184994773.1">
    <property type="nucleotide sequence ID" value="NZ_BOMK01000011.1"/>
</dbReference>
<feature type="signal peptide" evidence="1">
    <location>
        <begin position="1"/>
        <end position="22"/>
    </location>
</feature>
<name>A0A7W7HZ90_9ACTN</name>